<accession>A0A9Q9MFJ2</accession>
<reference evidence="2" key="1">
    <citation type="submission" date="2021-04" db="EMBL/GenBank/DDBJ databases">
        <title>Dactylosporangium aurantiacum NRRL B-8018 full assembly.</title>
        <authorList>
            <person name="Hartkoorn R.C."/>
            <person name="Beaudoing E."/>
            <person name="Hot D."/>
        </authorList>
    </citation>
    <scope>NUCLEOTIDE SEQUENCE</scope>
    <source>
        <strain evidence="2">NRRL B-8018</strain>
    </source>
</reference>
<evidence type="ECO:0000256" key="1">
    <source>
        <dbReference type="SAM" id="Phobius"/>
    </source>
</evidence>
<evidence type="ECO:0000313" key="2">
    <source>
        <dbReference type="EMBL" id="UWZ54504.1"/>
    </source>
</evidence>
<feature type="transmembrane region" description="Helical" evidence="1">
    <location>
        <begin position="174"/>
        <end position="193"/>
    </location>
</feature>
<organism evidence="2 3">
    <name type="scientific">Dactylosporangium aurantiacum</name>
    <dbReference type="NCBI Taxonomy" id="35754"/>
    <lineage>
        <taxon>Bacteria</taxon>
        <taxon>Bacillati</taxon>
        <taxon>Actinomycetota</taxon>
        <taxon>Actinomycetes</taxon>
        <taxon>Micromonosporales</taxon>
        <taxon>Micromonosporaceae</taxon>
        <taxon>Dactylosporangium</taxon>
    </lineage>
</organism>
<keyword evidence="1" id="KW-1133">Transmembrane helix</keyword>
<feature type="transmembrane region" description="Helical" evidence="1">
    <location>
        <begin position="271"/>
        <end position="289"/>
    </location>
</feature>
<dbReference type="OrthoDB" id="3389614at2"/>
<keyword evidence="1" id="KW-0472">Membrane</keyword>
<feature type="transmembrane region" description="Helical" evidence="1">
    <location>
        <begin position="51"/>
        <end position="73"/>
    </location>
</feature>
<dbReference type="EMBL" id="CP073767">
    <property type="protein sequence ID" value="UWZ54504.1"/>
    <property type="molecule type" value="Genomic_DNA"/>
</dbReference>
<dbReference type="Proteomes" id="UP001058003">
    <property type="component" value="Chromosome"/>
</dbReference>
<evidence type="ECO:0000313" key="3">
    <source>
        <dbReference type="Proteomes" id="UP001058003"/>
    </source>
</evidence>
<dbReference type="AlphaFoldDB" id="A0A9Q9MFJ2"/>
<name>A0A9Q9MFJ2_9ACTN</name>
<keyword evidence="1" id="KW-0812">Transmembrane</keyword>
<feature type="transmembrane region" description="Helical" evidence="1">
    <location>
        <begin position="85"/>
        <end position="109"/>
    </location>
</feature>
<feature type="transmembrane region" description="Helical" evidence="1">
    <location>
        <begin position="199"/>
        <end position="218"/>
    </location>
</feature>
<dbReference type="RefSeq" id="WP_033362726.1">
    <property type="nucleotide sequence ID" value="NZ_CP073767.1"/>
</dbReference>
<feature type="transmembrane region" description="Helical" evidence="1">
    <location>
        <begin position="22"/>
        <end position="39"/>
    </location>
</feature>
<feature type="transmembrane region" description="Helical" evidence="1">
    <location>
        <begin position="121"/>
        <end position="141"/>
    </location>
</feature>
<keyword evidence="3" id="KW-1185">Reference proteome</keyword>
<protein>
    <submittedName>
        <fullName evidence="2">Uncharacterized protein</fullName>
    </submittedName>
</protein>
<sequence length="291" mass="30794">MDEKLSGVAVTEDAEETITGELRLLAMLLGAVLGTWIAWTSPQHGHEPRWVLFAVLAAVLGAASGEAFGFGAARWRDLGTVHRVRLFHVLHLVLASVAVAIGLVAATPFVLGEQGLTSRGLALSTIAICGALPSAATLGAVQRVARRRIDGSPGQQLNTLLSLRRLVSRLLNQLGLLVLLVTLVNGAATGWGAELPKAAVLFSGAVASFVVGVMYVPASTTLRRRCALFVDRHFPLTDVALDDLVDKAEERSRLEKLLGIDQTTFGELRSGLVIISPFVVSALAAIIPAKF</sequence>
<dbReference type="KEGG" id="daur:Daura_50125"/>
<gene>
    <name evidence="2" type="ORF">Daura_50125</name>
</gene>
<proteinExistence type="predicted"/>